<dbReference type="Gene3D" id="3.10.580.10">
    <property type="entry name" value="CBS-domain"/>
    <property type="match status" value="1"/>
</dbReference>
<dbReference type="CDD" id="cd04586">
    <property type="entry name" value="CBS_pair_BON_assoc"/>
    <property type="match status" value="1"/>
</dbReference>
<sequence length="220" mass="23329">MPNVPHTVSDVMTHTVVAVGRQAGFKEIVKIMEQWKVSALPVLEGEGRVIGVVSEADLLPKEEFRDAVPSPDGGTRHVTDLAKAGASTAEELMSTPVVTVRADATLAEAARIMARRQVKRLPVTGPDGLLEGVISRSDLLKVFLRSDDDLAEEVSRKLRELFPAPVAPLEVTASEGIVTVTGTVRDSMLAPLATHLVRGVEGVVGVDCRLNTSGRPANAG</sequence>
<feature type="domain" description="CBS" evidence="4">
    <location>
        <begin position="93"/>
        <end position="150"/>
    </location>
</feature>
<dbReference type="PANTHER" id="PTHR43080:SF29">
    <property type="entry name" value="OS02G0818000 PROTEIN"/>
    <property type="match status" value="1"/>
</dbReference>
<protein>
    <submittedName>
        <fullName evidence="5">CBS domain-containing protein</fullName>
    </submittedName>
</protein>
<evidence type="ECO:0000313" key="6">
    <source>
        <dbReference type="Proteomes" id="UP001214441"/>
    </source>
</evidence>
<evidence type="ECO:0000259" key="3">
    <source>
        <dbReference type="PROSITE" id="PS50914"/>
    </source>
</evidence>
<name>A0ABT7A2D4_9ACTN</name>
<dbReference type="InterPro" id="IPR007055">
    <property type="entry name" value="BON_dom"/>
</dbReference>
<reference evidence="5 6" key="1">
    <citation type="submission" date="2023-05" db="EMBL/GenBank/DDBJ databases">
        <title>Streptantibioticus silvisoli sp. nov., acidotolerant actinomycetes 1 from pine litter.</title>
        <authorList>
            <person name="Swiecimska M."/>
            <person name="Golinska P."/>
            <person name="Sangal V."/>
            <person name="Wachnowicz B."/>
            <person name="Goodfellow M."/>
        </authorList>
    </citation>
    <scope>NUCLEOTIDE SEQUENCE [LARGE SCALE GENOMIC DNA]</scope>
    <source>
        <strain evidence="5 6">DSM 42109</strain>
    </source>
</reference>
<dbReference type="PROSITE" id="PS50914">
    <property type="entry name" value="BON"/>
    <property type="match status" value="1"/>
</dbReference>
<evidence type="ECO:0000256" key="2">
    <source>
        <dbReference type="PROSITE-ProRule" id="PRU00703"/>
    </source>
</evidence>
<comment type="caution">
    <text evidence="5">The sequence shown here is derived from an EMBL/GenBank/DDBJ whole genome shotgun (WGS) entry which is preliminary data.</text>
</comment>
<dbReference type="SUPFAM" id="SSF54631">
    <property type="entry name" value="CBS-domain pair"/>
    <property type="match status" value="1"/>
</dbReference>
<dbReference type="InterPro" id="IPR046342">
    <property type="entry name" value="CBS_dom_sf"/>
</dbReference>
<evidence type="ECO:0000256" key="1">
    <source>
        <dbReference type="ARBA" id="ARBA00023122"/>
    </source>
</evidence>
<evidence type="ECO:0000313" key="5">
    <source>
        <dbReference type="EMBL" id="MDJ1135497.1"/>
    </source>
</evidence>
<feature type="domain" description="BON" evidence="3">
    <location>
        <begin position="146"/>
        <end position="214"/>
    </location>
</feature>
<dbReference type="PIRSF" id="PIRSF036990">
    <property type="entry name" value="UCP036990_CBS_BON"/>
    <property type="match status" value="1"/>
</dbReference>
<dbReference type="InterPro" id="IPR000644">
    <property type="entry name" value="CBS_dom"/>
</dbReference>
<gene>
    <name evidence="5" type="ORF">NMN56_026790</name>
</gene>
<accession>A0ABT7A2D4</accession>
<keyword evidence="1 2" id="KW-0129">CBS domain</keyword>
<dbReference type="SMART" id="SM00116">
    <property type="entry name" value="CBS"/>
    <property type="match status" value="2"/>
</dbReference>
<dbReference type="Pfam" id="PF00571">
    <property type="entry name" value="CBS"/>
    <property type="match status" value="2"/>
</dbReference>
<dbReference type="Pfam" id="PF04972">
    <property type="entry name" value="BON"/>
    <property type="match status" value="1"/>
</dbReference>
<dbReference type="EMBL" id="JANCPR020000029">
    <property type="protein sequence ID" value="MDJ1135497.1"/>
    <property type="molecule type" value="Genomic_DNA"/>
</dbReference>
<dbReference type="RefSeq" id="WP_274043224.1">
    <property type="nucleotide sequence ID" value="NZ_JANCPR020000029.1"/>
</dbReference>
<dbReference type="InterPro" id="IPR051257">
    <property type="entry name" value="Diverse_CBS-Domain"/>
</dbReference>
<organism evidence="5 6">
    <name type="scientific">Streptomyces iconiensis</name>
    <dbReference type="NCBI Taxonomy" id="1384038"/>
    <lineage>
        <taxon>Bacteria</taxon>
        <taxon>Bacillati</taxon>
        <taxon>Actinomycetota</taxon>
        <taxon>Actinomycetes</taxon>
        <taxon>Kitasatosporales</taxon>
        <taxon>Streptomycetaceae</taxon>
        <taxon>Streptomyces</taxon>
    </lineage>
</organism>
<dbReference type="Proteomes" id="UP001214441">
    <property type="component" value="Unassembled WGS sequence"/>
</dbReference>
<dbReference type="PROSITE" id="PS51371">
    <property type="entry name" value="CBS"/>
    <property type="match status" value="2"/>
</dbReference>
<dbReference type="PANTHER" id="PTHR43080">
    <property type="entry name" value="CBS DOMAIN-CONTAINING PROTEIN CBSX3, MITOCHONDRIAL"/>
    <property type="match status" value="1"/>
</dbReference>
<dbReference type="InterPro" id="IPR017080">
    <property type="entry name" value="UCP036990_CBS_BON"/>
</dbReference>
<dbReference type="Gene3D" id="3.30.1340.30">
    <property type="match status" value="1"/>
</dbReference>
<proteinExistence type="predicted"/>
<evidence type="ECO:0000259" key="4">
    <source>
        <dbReference type="PROSITE" id="PS51371"/>
    </source>
</evidence>
<keyword evidence="6" id="KW-1185">Reference proteome</keyword>
<feature type="domain" description="CBS" evidence="4">
    <location>
        <begin position="12"/>
        <end position="68"/>
    </location>
</feature>